<evidence type="ECO:0000256" key="5">
    <source>
        <dbReference type="SAM" id="MobiDB-lite"/>
    </source>
</evidence>
<dbReference type="PANTHER" id="PTHR37422">
    <property type="entry name" value="TEICHURONIC ACID BIOSYNTHESIS PROTEIN TUAE"/>
    <property type="match status" value="1"/>
</dbReference>
<feature type="transmembrane region" description="Helical" evidence="6">
    <location>
        <begin position="396"/>
        <end position="418"/>
    </location>
</feature>
<keyword evidence="3 6" id="KW-1133">Transmembrane helix</keyword>
<dbReference type="Proteomes" id="UP000316798">
    <property type="component" value="Chromosome"/>
</dbReference>
<dbReference type="Pfam" id="PF04932">
    <property type="entry name" value="Wzy_C"/>
    <property type="match status" value="1"/>
</dbReference>
<proteinExistence type="predicted"/>
<dbReference type="GO" id="GO:0016874">
    <property type="term" value="F:ligase activity"/>
    <property type="evidence" value="ECO:0007669"/>
    <property type="project" value="UniProtKB-KW"/>
</dbReference>
<reference evidence="8 9" key="1">
    <citation type="submission" date="2019-01" db="EMBL/GenBank/DDBJ databases">
        <title>Genomic insights into a novel species Rhodoferax sp.</title>
        <authorList>
            <person name="Jin L."/>
        </authorList>
    </citation>
    <scope>NUCLEOTIDE SEQUENCE [LARGE SCALE GENOMIC DNA]</scope>
    <source>
        <strain evidence="8 9">CHu59-6-5</strain>
    </source>
</reference>
<name>A0A515DGA4_9BURK</name>
<keyword evidence="2 6" id="KW-0812">Transmembrane</keyword>
<feature type="transmembrane region" description="Helical" evidence="6">
    <location>
        <begin position="20"/>
        <end position="51"/>
    </location>
</feature>
<accession>A0A515DGA4</accession>
<feature type="region of interest" description="Disordered" evidence="5">
    <location>
        <begin position="418"/>
        <end position="441"/>
    </location>
</feature>
<evidence type="ECO:0000313" key="9">
    <source>
        <dbReference type="Proteomes" id="UP000316798"/>
    </source>
</evidence>
<feature type="compositionally biased region" description="Basic residues" evidence="5">
    <location>
        <begin position="425"/>
        <end position="441"/>
    </location>
</feature>
<comment type="subcellular location">
    <subcellularLocation>
        <location evidence="1">Membrane</location>
        <topology evidence="1">Multi-pass membrane protein</topology>
    </subcellularLocation>
</comment>
<feature type="transmembrane region" description="Helical" evidence="6">
    <location>
        <begin position="119"/>
        <end position="141"/>
    </location>
</feature>
<feature type="transmembrane region" description="Helical" evidence="6">
    <location>
        <begin position="243"/>
        <end position="260"/>
    </location>
</feature>
<dbReference type="KEGG" id="rhf:EUB48_20460"/>
<dbReference type="InterPro" id="IPR007016">
    <property type="entry name" value="O-antigen_ligase-rel_domated"/>
</dbReference>
<evidence type="ECO:0000256" key="4">
    <source>
        <dbReference type="ARBA" id="ARBA00023136"/>
    </source>
</evidence>
<feature type="transmembrane region" description="Helical" evidence="6">
    <location>
        <begin position="168"/>
        <end position="189"/>
    </location>
</feature>
<protein>
    <submittedName>
        <fullName evidence="8">O-antigen ligase family protein</fullName>
    </submittedName>
</protein>
<evidence type="ECO:0000313" key="8">
    <source>
        <dbReference type="EMBL" id="QDL39430.1"/>
    </source>
</evidence>
<evidence type="ECO:0000256" key="1">
    <source>
        <dbReference type="ARBA" id="ARBA00004141"/>
    </source>
</evidence>
<feature type="transmembrane region" description="Helical" evidence="6">
    <location>
        <begin position="335"/>
        <end position="357"/>
    </location>
</feature>
<evidence type="ECO:0000259" key="7">
    <source>
        <dbReference type="Pfam" id="PF04932"/>
    </source>
</evidence>
<feature type="transmembrane region" description="Helical" evidence="6">
    <location>
        <begin position="196"/>
        <end position="213"/>
    </location>
</feature>
<evidence type="ECO:0000256" key="2">
    <source>
        <dbReference type="ARBA" id="ARBA00022692"/>
    </source>
</evidence>
<dbReference type="OrthoDB" id="8576060at2"/>
<dbReference type="EMBL" id="CP035503">
    <property type="protein sequence ID" value="QDL39430.1"/>
    <property type="molecule type" value="Genomic_DNA"/>
</dbReference>
<dbReference type="InterPro" id="IPR051533">
    <property type="entry name" value="WaaL-like"/>
</dbReference>
<keyword evidence="4 6" id="KW-0472">Membrane</keyword>
<gene>
    <name evidence="8" type="ORF">EUB48_20460</name>
</gene>
<dbReference type="PANTHER" id="PTHR37422:SF13">
    <property type="entry name" value="LIPOPOLYSACCHARIDE BIOSYNTHESIS PROTEIN PA4999-RELATED"/>
    <property type="match status" value="1"/>
</dbReference>
<dbReference type="AlphaFoldDB" id="A0A515DGA4"/>
<feature type="transmembrane region" description="Helical" evidence="6">
    <location>
        <begin position="63"/>
        <end position="83"/>
    </location>
</feature>
<feature type="transmembrane region" description="Helical" evidence="6">
    <location>
        <begin position="219"/>
        <end position="236"/>
    </location>
</feature>
<feature type="transmembrane region" description="Helical" evidence="6">
    <location>
        <begin position="369"/>
        <end position="390"/>
    </location>
</feature>
<evidence type="ECO:0000256" key="6">
    <source>
        <dbReference type="SAM" id="Phobius"/>
    </source>
</evidence>
<feature type="domain" description="O-antigen ligase-related" evidence="7">
    <location>
        <begin position="205"/>
        <end position="350"/>
    </location>
</feature>
<evidence type="ECO:0000256" key="3">
    <source>
        <dbReference type="ARBA" id="ARBA00022989"/>
    </source>
</evidence>
<sequence length="441" mass="49086">MPLEPATMTRLQERFDIAAKWALVGVFLSFPVALGLANTLSAVVVLCWLAAGHYRQRWQAIRHNPMVLPALLLFGLILLGTLYSTGDMAHIRLHTLKYSKLLIALVFLSLLDQARWRRYCLGAFAAAMLFILASVYASIWIRLPWISLRANPAQALGWGVDHTVVGDYITQNVMMSFFAVLCLTLCIASQKNRWRGLWLALAGLAVLSITNLSQGRTGYFVLAACLLTFVLTAIPGRGRYATLLLLATVLAAGLLSSRTMEARFQTAWVEIKNHNTDIHSSVGHRLYNYKTVLELIRERPVQGWGTGSYDHESCRMIVNPVECVEFGWHPHNQYLFFWLENGLPGLLAYLFLISRLVSYGRAAAAPDRFLILGLACALIADSLTNSPLFSARENHFFLFMMALLMAGPVLQGAGKLSARPCPSGWRRHSAAPRSGKNIRAR</sequence>
<organism evidence="8 9">
    <name type="scientific">Rhodoferax sediminis</name>
    <dbReference type="NCBI Taxonomy" id="2509614"/>
    <lineage>
        <taxon>Bacteria</taxon>
        <taxon>Pseudomonadati</taxon>
        <taxon>Pseudomonadota</taxon>
        <taxon>Betaproteobacteria</taxon>
        <taxon>Burkholderiales</taxon>
        <taxon>Comamonadaceae</taxon>
        <taxon>Rhodoferax</taxon>
    </lineage>
</organism>
<keyword evidence="8" id="KW-0436">Ligase</keyword>
<keyword evidence="9" id="KW-1185">Reference proteome</keyword>
<dbReference type="GO" id="GO:0016020">
    <property type="term" value="C:membrane"/>
    <property type="evidence" value="ECO:0007669"/>
    <property type="project" value="UniProtKB-SubCell"/>
</dbReference>